<evidence type="ECO:0000256" key="1">
    <source>
        <dbReference type="SAM" id="MobiDB-lite"/>
    </source>
</evidence>
<sequence length="76" mass="8761">MNPQPKTKDQQDHRHERLRHAERTGEYVDFPGGGGIPMEVVDGRVRCVPKSLAAEKRRRNIRMGRSNIEHGNERDS</sequence>
<accession>A0A0F9T3M2</accession>
<evidence type="ECO:0000313" key="2">
    <source>
        <dbReference type="EMBL" id="KKN75840.1"/>
    </source>
</evidence>
<feature type="compositionally biased region" description="Basic and acidic residues" evidence="1">
    <location>
        <begin position="1"/>
        <end position="26"/>
    </location>
</feature>
<feature type="region of interest" description="Disordered" evidence="1">
    <location>
        <begin position="1"/>
        <end position="34"/>
    </location>
</feature>
<reference evidence="2" key="1">
    <citation type="journal article" date="2015" name="Nature">
        <title>Complex archaea that bridge the gap between prokaryotes and eukaryotes.</title>
        <authorList>
            <person name="Spang A."/>
            <person name="Saw J.H."/>
            <person name="Jorgensen S.L."/>
            <person name="Zaremba-Niedzwiedzka K."/>
            <person name="Martijn J."/>
            <person name="Lind A.E."/>
            <person name="van Eijk R."/>
            <person name="Schleper C."/>
            <person name="Guy L."/>
            <person name="Ettema T.J."/>
        </authorList>
    </citation>
    <scope>NUCLEOTIDE SEQUENCE</scope>
</reference>
<dbReference type="AlphaFoldDB" id="A0A0F9T3M2"/>
<protein>
    <submittedName>
        <fullName evidence="2">Uncharacterized protein</fullName>
    </submittedName>
</protein>
<dbReference type="EMBL" id="LAZR01000303">
    <property type="protein sequence ID" value="KKN75840.1"/>
    <property type="molecule type" value="Genomic_DNA"/>
</dbReference>
<proteinExistence type="predicted"/>
<name>A0A0F9T3M2_9ZZZZ</name>
<organism evidence="2">
    <name type="scientific">marine sediment metagenome</name>
    <dbReference type="NCBI Taxonomy" id="412755"/>
    <lineage>
        <taxon>unclassified sequences</taxon>
        <taxon>metagenomes</taxon>
        <taxon>ecological metagenomes</taxon>
    </lineage>
</organism>
<comment type="caution">
    <text evidence="2">The sequence shown here is derived from an EMBL/GenBank/DDBJ whole genome shotgun (WGS) entry which is preliminary data.</text>
</comment>
<gene>
    <name evidence="2" type="ORF">LCGC14_0377160</name>
</gene>